<keyword evidence="2" id="KW-1185">Reference proteome</keyword>
<dbReference type="EMBL" id="CM023474">
    <property type="protein sequence ID" value="KAH7949982.1"/>
    <property type="molecule type" value="Genomic_DNA"/>
</dbReference>
<evidence type="ECO:0000313" key="2">
    <source>
        <dbReference type="Proteomes" id="UP000821865"/>
    </source>
</evidence>
<proteinExistence type="predicted"/>
<dbReference type="Proteomes" id="UP000821865">
    <property type="component" value="Chromosome 5"/>
</dbReference>
<organism evidence="1 2">
    <name type="scientific">Dermacentor silvarum</name>
    <name type="common">Tick</name>
    <dbReference type="NCBI Taxonomy" id="543639"/>
    <lineage>
        <taxon>Eukaryota</taxon>
        <taxon>Metazoa</taxon>
        <taxon>Ecdysozoa</taxon>
        <taxon>Arthropoda</taxon>
        <taxon>Chelicerata</taxon>
        <taxon>Arachnida</taxon>
        <taxon>Acari</taxon>
        <taxon>Parasitiformes</taxon>
        <taxon>Ixodida</taxon>
        <taxon>Ixodoidea</taxon>
        <taxon>Ixodidae</taxon>
        <taxon>Rhipicephalinae</taxon>
        <taxon>Dermacentor</taxon>
    </lineage>
</organism>
<comment type="caution">
    <text evidence="1">The sequence shown here is derived from an EMBL/GenBank/DDBJ whole genome shotgun (WGS) entry which is preliminary data.</text>
</comment>
<gene>
    <name evidence="1" type="ORF">HPB49_017944</name>
</gene>
<reference evidence="1" key="1">
    <citation type="submission" date="2020-05" db="EMBL/GenBank/DDBJ databases">
        <title>Large-scale comparative analyses of tick genomes elucidate their genetic diversity and vector capacities.</title>
        <authorList>
            <person name="Jia N."/>
            <person name="Wang J."/>
            <person name="Shi W."/>
            <person name="Du L."/>
            <person name="Sun Y."/>
            <person name="Zhan W."/>
            <person name="Jiang J."/>
            <person name="Wang Q."/>
            <person name="Zhang B."/>
            <person name="Ji P."/>
            <person name="Sakyi L.B."/>
            <person name="Cui X."/>
            <person name="Yuan T."/>
            <person name="Jiang B."/>
            <person name="Yang W."/>
            <person name="Lam T.T.-Y."/>
            <person name="Chang Q."/>
            <person name="Ding S."/>
            <person name="Wang X."/>
            <person name="Zhu J."/>
            <person name="Ruan X."/>
            <person name="Zhao L."/>
            <person name="Wei J."/>
            <person name="Que T."/>
            <person name="Du C."/>
            <person name="Cheng J."/>
            <person name="Dai P."/>
            <person name="Han X."/>
            <person name="Huang E."/>
            <person name="Gao Y."/>
            <person name="Liu J."/>
            <person name="Shao H."/>
            <person name="Ye R."/>
            <person name="Li L."/>
            <person name="Wei W."/>
            <person name="Wang X."/>
            <person name="Wang C."/>
            <person name="Yang T."/>
            <person name="Huo Q."/>
            <person name="Li W."/>
            <person name="Guo W."/>
            <person name="Chen H."/>
            <person name="Zhou L."/>
            <person name="Ni X."/>
            <person name="Tian J."/>
            <person name="Zhou Y."/>
            <person name="Sheng Y."/>
            <person name="Liu T."/>
            <person name="Pan Y."/>
            <person name="Xia L."/>
            <person name="Li J."/>
            <person name="Zhao F."/>
            <person name="Cao W."/>
        </authorList>
    </citation>
    <scope>NUCLEOTIDE SEQUENCE</scope>
    <source>
        <strain evidence="1">Dsil-2018</strain>
    </source>
</reference>
<name>A0ACB8CSK9_DERSI</name>
<sequence length="1022" mass="111515">MGTIKDLSRFDAQFFGVPPRQANVMDPQLRLLLETSYEAIVDAGYDPSTMRGHRVGVFAGCIMSETRAALNVDVDEVDGHTLVDNLSAMLANRVSYAFDFNGPSFTVDTASSSTMTALNQAVLALRSGQCTAAIVGGANLILDPVSTLNGVRLGILSPDGKCKSFDSSGDGYARSETVGAIFIQRASQARRVYAKLIHIKANADGYKIEGITFPSSKAQELLMREVYAEANIDPSSVCYVEAHGTGTQAGDPAELNSIASVFCQSRRGGALKVGSVKSNLGHAEGASGVCSLAKVILAMETGEIAPNLHFNEPNPHIPSLRDGRIEVVNAPTFFPGGLVGINSFGIGGANVHVILEGNRGEHVDCLTREAWEVPRLVLMAGRTKDSLQKSLKKLEEEGPYPDSAYALLNSVGQPSVKRFPYRGYAVVPVDGTQKHLTKVVERSPSDKRPLWFVFTGMGCQWPGMAKQMMQFDTFARAIHESHKLLETFGFDLLEILTSNHAGTETVTSAFTSIVAIQVGLVELLRAVGLQPDGIVGHSLGEIGCGYADGCLTAEEAVLCAFWRGRCIDQAGLPKGAMAAIGLGHCVRTSRSRSRVGTNLRAQNVFAREVNSMNVALHNSQLQSVGPPLRQALEKVIVEPRPRSERWISSSVPETKWDEPIAQLCSSDYFVNNLLSPVLFCEALRHVPSNAILVEVAPHCLLQTVLRRAVSVDAKCLSLMKKDSDNHSLFLHTLGALHTLGIQLDPSKLYPPVPWPVPRGTPNIAHLVSWDHSHSWRVVGWRDFPAFSEVSENVIEIDIGTTGGDSYLAHHQVDNHVLFPASGILMLAWKSLTKRTRFRVNIMRSSGDFEVHEAGILVASGRIHIAEDECSAFHKGLPVAPPETLLYELNSEDIYKELKLRGYEYRSSFKGIVKADVEGPYGKLSWQGNWVTFIESMFQFTIFKSQHRNLILPVGIEYCRIEPQVQSLIPKGCKGVDVVYSNHTGTCRAGGVVIRGLKGNTVQRHIEQDAPVLQEYHFVPHVD</sequence>
<accession>A0ACB8CSK9</accession>
<evidence type="ECO:0000313" key="1">
    <source>
        <dbReference type="EMBL" id="KAH7949982.1"/>
    </source>
</evidence>
<protein>
    <submittedName>
        <fullName evidence="1">Uncharacterized protein</fullName>
    </submittedName>
</protein>